<evidence type="ECO:0000313" key="3">
    <source>
        <dbReference type="EMBL" id="KAG9330956.1"/>
    </source>
</evidence>
<evidence type="ECO:0000259" key="2">
    <source>
        <dbReference type="SMART" id="SM00065"/>
    </source>
</evidence>
<dbReference type="SMART" id="SM00065">
    <property type="entry name" value="GAF"/>
    <property type="match status" value="1"/>
</dbReference>
<keyword evidence="4" id="KW-1185">Reference proteome</keyword>
<feature type="compositionally biased region" description="Pro residues" evidence="1">
    <location>
        <begin position="489"/>
        <end position="502"/>
    </location>
</feature>
<dbReference type="Proteomes" id="UP000824540">
    <property type="component" value="Unassembled WGS sequence"/>
</dbReference>
<name>A0A8T2MTQ4_9TELE</name>
<dbReference type="InterPro" id="IPR029016">
    <property type="entry name" value="GAF-like_dom_sf"/>
</dbReference>
<feature type="region of interest" description="Disordered" evidence="1">
    <location>
        <begin position="484"/>
        <end position="504"/>
    </location>
</feature>
<dbReference type="AlphaFoldDB" id="A0A8T2MTQ4"/>
<dbReference type="Pfam" id="PF01590">
    <property type="entry name" value="GAF"/>
    <property type="match status" value="1"/>
</dbReference>
<feature type="region of interest" description="Disordered" evidence="1">
    <location>
        <begin position="1"/>
        <end position="34"/>
    </location>
</feature>
<dbReference type="OrthoDB" id="295473at2759"/>
<accession>A0A8T2MTQ4</accession>
<evidence type="ECO:0000256" key="1">
    <source>
        <dbReference type="SAM" id="MobiDB-lite"/>
    </source>
</evidence>
<comment type="caution">
    <text evidence="3">The sequence shown here is derived from an EMBL/GenBank/DDBJ whole genome shotgun (WGS) entry which is preliminary data.</text>
</comment>
<reference evidence="3" key="1">
    <citation type="thesis" date="2021" institute="BYU ScholarsArchive" country="Provo, UT, USA">
        <title>Applications of and Algorithms for Genome Assembly and Genomic Analyses with an Emphasis on Marine Teleosts.</title>
        <authorList>
            <person name="Pickett B.D."/>
        </authorList>
    </citation>
    <scope>NUCLEOTIDE SEQUENCE</scope>
    <source>
        <strain evidence="3">HI-2016</strain>
    </source>
</reference>
<organism evidence="3 4">
    <name type="scientific">Albula glossodonta</name>
    <name type="common">roundjaw bonefish</name>
    <dbReference type="NCBI Taxonomy" id="121402"/>
    <lineage>
        <taxon>Eukaryota</taxon>
        <taxon>Metazoa</taxon>
        <taxon>Chordata</taxon>
        <taxon>Craniata</taxon>
        <taxon>Vertebrata</taxon>
        <taxon>Euteleostomi</taxon>
        <taxon>Actinopterygii</taxon>
        <taxon>Neopterygii</taxon>
        <taxon>Teleostei</taxon>
        <taxon>Albuliformes</taxon>
        <taxon>Albulidae</taxon>
        <taxon>Albula</taxon>
    </lineage>
</organism>
<sequence length="927" mass="102588">MEGEGRVFGGTQLRENSVAMKHEPPQGAAEATGGPGGCQWTLLGPVQLSQTQNWPPVFETWKLHYSVLLMGSAEALSVSPPGPPALQQETQSLCCCLLLVSEDNHQLFCQVVGDKVLEEEISFPCRPLSDHKLHMEESFRWTGRVERSKGEAQETHRQTLMFGRFGKVVEKKKSITLEDVSPRCSPWSEFQSRPCQWSPRPVVFQQTGNKCCKPPGFEKEEHRQLNSMLGFEAQSMLCVPVVSRATSQVVALAFIPVSNPHPTLPNPRPAFRNSHPRAVRVPCACGCTTLCVQSSPGLDGGVGGGGGDREPPKVNHLSLAALAQKAPGLVLPHAHGSLRAGFTVHFIDAVAAITSCTPARQGALNIIYKSSKHMPHGERGGEKRGCSRKTFFFLSPNRAGTVTSRAHCINKEVRDLKAASLKIFAAALNRSRHRSSRWSSRVVVLPPSRALLSEMLVWRDWPELYRGLCGVAVLEWRVGVDEKQALQPPSRPPPHPPSPTSLPSPVRCDAFLTPARLWVLPALVRTTQRRSVVRLGCADALHSHLGPCCDANAGTRPRKGREREREREYTEADERKIQHCFCYTSTVLTSTLAFQKEQKLKFECQFKNGVGVSGEHVDLHALVLAAEMSRREQDQVGGRDTETLSRLRATEVESLLGGVKRGRISERKREREGKRERYSLHEGCEAVKLDVGRKEPAGMGRSPLSSSTLSKDARLFSRPCFSNGRRIHSGPCCQGYPSRNLCQEDRAVLKDHFFHPRMPKCQTPLALLQVAKNLFTHLDDVSVLLQEIIIEARNLSNAEICSVFLLDRLSHELVAKVFDGGVVNDDEPAIPTPHPPRPKSSKRPPPPPPTCHPTLTPQRKKEFRIPADQGIAGHVATTGKILNIKDAYSHPLFYRGVDDSTGFRTRNILCFPIKDENNALCTQPSIF</sequence>
<dbReference type="SUPFAM" id="SSF55781">
    <property type="entry name" value="GAF domain-like"/>
    <property type="match status" value="1"/>
</dbReference>
<feature type="domain" description="GAF" evidence="2">
    <location>
        <begin position="780"/>
        <end position="927"/>
    </location>
</feature>
<dbReference type="Gene3D" id="3.30.450.40">
    <property type="match status" value="2"/>
</dbReference>
<dbReference type="InterPro" id="IPR003018">
    <property type="entry name" value="GAF"/>
</dbReference>
<evidence type="ECO:0000313" key="4">
    <source>
        <dbReference type="Proteomes" id="UP000824540"/>
    </source>
</evidence>
<gene>
    <name evidence="3" type="ORF">JZ751_021432</name>
</gene>
<feature type="region of interest" description="Disordered" evidence="1">
    <location>
        <begin position="824"/>
        <end position="856"/>
    </location>
</feature>
<protein>
    <recommendedName>
        <fullName evidence="2">GAF domain-containing protein</fullName>
    </recommendedName>
</protein>
<proteinExistence type="predicted"/>
<dbReference type="EMBL" id="JAFBMS010000415">
    <property type="protein sequence ID" value="KAG9330956.1"/>
    <property type="molecule type" value="Genomic_DNA"/>
</dbReference>